<evidence type="ECO:0000259" key="8">
    <source>
        <dbReference type="Pfam" id="PF08281"/>
    </source>
</evidence>
<reference evidence="9" key="2">
    <citation type="submission" date="2021-09" db="EMBL/GenBank/DDBJ databases">
        <authorList>
            <person name="Gilroy R."/>
        </authorList>
    </citation>
    <scope>NUCLEOTIDE SEQUENCE</scope>
    <source>
        <strain evidence="9">CHK121-7720</strain>
    </source>
</reference>
<accession>A0A921MQF2</accession>
<reference evidence="9" key="1">
    <citation type="journal article" date="2021" name="PeerJ">
        <title>Extensive microbial diversity within the chicken gut microbiome revealed by metagenomics and culture.</title>
        <authorList>
            <person name="Gilroy R."/>
            <person name="Ravi A."/>
            <person name="Getino M."/>
            <person name="Pursley I."/>
            <person name="Horton D.L."/>
            <person name="Alikhan N.F."/>
            <person name="Baker D."/>
            <person name="Gharbi K."/>
            <person name="Hall N."/>
            <person name="Watson M."/>
            <person name="Adriaenssens E.M."/>
            <person name="Foster-Nyarko E."/>
            <person name="Jarju S."/>
            <person name="Secka A."/>
            <person name="Antonio M."/>
            <person name="Oren A."/>
            <person name="Chaudhuri R.R."/>
            <person name="La Ragione R."/>
            <person name="Hildebrand F."/>
            <person name="Pallen M.J."/>
        </authorList>
    </citation>
    <scope>NUCLEOTIDE SEQUENCE</scope>
    <source>
        <strain evidence="9">CHK121-7720</strain>
    </source>
</reference>
<dbReference type="SUPFAM" id="SSF88659">
    <property type="entry name" value="Sigma3 and sigma4 domains of RNA polymerase sigma factors"/>
    <property type="match status" value="1"/>
</dbReference>
<evidence type="ECO:0000256" key="4">
    <source>
        <dbReference type="ARBA" id="ARBA00023125"/>
    </source>
</evidence>
<keyword evidence="5 6" id="KW-0804">Transcription</keyword>
<keyword evidence="3 6" id="KW-0731">Sigma factor</keyword>
<keyword evidence="2 6" id="KW-0805">Transcription regulation</keyword>
<dbReference type="InterPro" id="IPR013249">
    <property type="entry name" value="RNA_pol_sigma70_r4_t2"/>
</dbReference>
<comment type="caution">
    <text evidence="9">The sequence shown here is derived from an EMBL/GenBank/DDBJ whole genome shotgun (WGS) entry which is preliminary data.</text>
</comment>
<feature type="domain" description="RNA polymerase sigma-70 region 2" evidence="7">
    <location>
        <begin position="25"/>
        <end position="92"/>
    </location>
</feature>
<evidence type="ECO:0000256" key="2">
    <source>
        <dbReference type="ARBA" id="ARBA00023015"/>
    </source>
</evidence>
<evidence type="ECO:0000259" key="7">
    <source>
        <dbReference type="Pfam" id="PF04542"/>
    </source>
</evidence>
<evidence type="ECO:0000313" key="9">
    <source>
        <dbReference type="EMBL" id="HJG88923.1"/>
    </source>
</evidence>
<sequence>MEKTEDMMWVARCVLLDDRKAFASLVDKYQSRVKRFFLNLTGGDESLSDDLAQETFIKVYYHLRSYKGLSSFSTWLFRVAYNLYYEEWRRRGDRYLESLDKATAIPQWPEPVDRRLDMTRALSILRPEERTVVTLYFVEDMAIARIAAVTGIPEGTIKSNLSRAKQKLGEYLKKNGYERVE</sequence>
<dbReference type="InterPro" id="IPR000838">
    <property type="entry name" value="RNA_pol_sigma70_ECF_CS"/>
</dbReference>
<proteinExistence type="inferred from homology"/>
<evidence type="ECO:0000256" key="5">
    <source>
        <dbReference type="ARBA" id="ARBA00023163"/>
    </source>
</evidence>
<dbReference type="InterPro" id="IPR014284">
    <property type="entry name" value="RNA_pol_sigma-70_dom"/>
</dbReference>
<dbReference type="Gene3D" id="1.10.10.10">
    <property type="entry name" value="Winged helix-like DNA-binding domain superfamily/Winged helix DNA-binding domain"/>
    <property type="match status" value="1"/>
</dbReference>
<dbReference type="NCBIfam" id="TIGR02937">
    <property type="entry name" value="sigma70-ECF"/>
    <property type="match status" value="1"/>
</dbReference>
<dbReference type="InterPro" id="IPR039425">
    <property type="entry name" value="RNA_pol_sigma-70-like"/>
</dbReference>
<dbReference type="Pfam" id="PF04542">
    <property type="entry name" value="Sigma70_r2"/>
    <property type="match status" value="1"/>
</dbReference>
<dbReference type="GO" id="GO:0006352">
    <property type="term" value="P:DNA-templated transcription initiation"/>
    <property type="evidence" value="ECO:0007669"/>
    <property type="project" value="InterPro"/>
</dbReference>
<organism evidence="9 10">
    <name type="scientific">Barnesiella viscericola</name>
    <dbReference type="NCBI Taxonomy" id="397865"/>
    <lineage>
        <taxon>Bacteria</taxon>
        <taxon>Pseudomonadati</taxon>
        <taxon>Bacteroidota</taxon>
        <taxon>Bacteroidia</taxon>
        <taxon>Bacteroidales</taxon>
        <taxon>Barnesiellaceae</taxon>
        <taxon>Barnesiella</taxon>
    </lineage>
</organism>
<dbReference type="RefSeq" id="WP_273305947.1">
    <property type="nucleotide sequence ID" value="NZ_DYUD01000017.1"/>
</dbReference>
<comment type="similarity">
    <text evidence="1 6">Belongs to the sigma-70 factor family. ECF subfamily.</text>
</comment>
<dbReference type="Pfam" id="PF08281">
    <property type="entry name" value="Sigma70_r4_2"/>
    <property type="match status" value="1"/>
</dbReference>
<dbReference type="PANTHER" id="PTHR43133">
    <property type="entry name" value="RNA POLYMERASE ECF-TYPE SIGMA FACTO"/>
    <property type="match status" value="1"/>
</dbReference>
<dbReference type="PROSITE" id="PS01063">
    <property type="entry name" value="SIGMA70_ECF"/>
    <property type="match status" value="1"/>
</dbReference>
<dbReference type="SUPFAM" id="SSF88946">
    <property type="entry name" value="Sigma2 domain of RNA polymerase sigma factors"/>
    <property type="match status" value="1"/>
</dbReference>
<dbReference type="GO" id="GO:0003677">
    <property type="term" value="F:DNA binding"/>
    <property type="evidence" value="ECO:0007669"/>
    <property type="project" value="UniProtKB-KW"/>
</dbReference>
<dbReference type="CDD" id="cd06171">
    <property type="entry name" value="Sigma70_r4"/>
    <property type="match status" value="1"/>
</dbReference>
<evidence type="ECO:0000256" key="3">
    <source>
        <dbReference type="ARBA" id="ARBA00023082"/>
    </source>
</evidence>
<evidence type="ECO:0000313" key="10">
    <source>
        <dbReference type="Proteomes" id="UP000757103"/>
    </source>
</evidence>
<dbReference type="InterPro" id="IPR013325">
    <property type="entry name" value="RNA_pol_sigma_r2"/>
</dbReference>
<keyword evidence="4 6" id="KW-0238">DNA-binding</keyword>
<dbReference type="InterPro" id="IPR013324">
    <property type="entry name" value="RNA_pol_sigma_r3/r4-like"/>
</dbReference>
<dbReference type="InterPro" id="IPR007627">
    <property type="entry name" value="RNA_pol_sigma70_r2"/>
</dbReference>
<dbReference type="GO" id="GO:0016987">
    <property type="term" value="F:sigma factor activity"/>
    <property type="evidence" value="ECO:0007669"/>
    <property type="project" value="UniProtKB-KW"/>
</dbReference>
<evidence type="ECO:0000256" key="1">
    <source>
        <dbReference type="ARBA" id="ARBA00010641"/>
    </source>
</evidence>
<evidence type="ECO:0000256" key="6">
    <source>
        <dbReference type="RuleBase" id="RU000716"/>
    </source>
</evidence>
<dbReference type="InterPro" id="IPR036388">
    <property type="entry name" value="WH-like_DNA-bd_sf"/>
</dbReference>
<dbReference type="Gene3D" id="1.10.1740.10">
    <property type="match status" value="1"/>
</dbReference>
<dbReference type="AlphaFoldDB" id="A0A921MQF2"/>
<dbReference type="PANTHER" id="PTHR43133:SF51">
    <property type="entry name" value="RNA POLYMERASE SIGMA FACTOR"/>
    <property type="match status" value="1"/>
</dbReference>
<protein>
    <recommendedName>
        <fullName evidence="6">RNA polymerase sigma factor</fullName>
    </recommendedName>
</protein>
<dbReference type="EMBL" id="DYUD01000017">
    <property type="protein sequence ID" value="HJG88923.1"/>
    <property type="molecule type" value="Genomic_DNA"/>
</dbReference>
<feature type="domain" description="RNA polymerase sigma factor 70 region 4 type 2" evidence="8">
    <location>
        <begin position="117"/>
        <end position="168"/>
    </location>
</feature>
<dbReference type="Proteomes" id="UP000757103">
    <property type="component" value="Unassembled WGS sequence"/>
</dbReference>
<name>A0A921MQF2_9BACT</name>
<gene>
    <name evidence="9" type="ORF">K8U91_05545</name>
</gene>